<evidence type="ECO:0000313" key="5">
    <source>
        <dbReference type="Proteomes" id="UP000000849"/>
    </source>
</evidence>
<dbReference type="STRING" id="446466.Cfla_1284"/>
<dbReference type="InterPro" id="IPR020904">
    <property type="entry name" value="Sc_DH/Rdtase_CS"/>
</dbReference>
<proteinExistence type="inferred from homology"/>
<feature type="domain" description="Ketoreductase" evidence="3">
    <location>
        <begin position="22"/>
        <end position="171"/>
    </location>
</feature>
<dbReference type="Pfam" id="PF13561">
    <property type="entry name" value="adh_short_C2"/>
    <property type="match status" value="1"/>
</dbReference>
<dbReference type="PANTHER" id="PTHR43639">
    <property type="entry name" value="OXIDOREDUCTASE, SHORT-CHAIN DEHYDROGENASE/REDUCTASE FAMILY (AFU_ORTHOLOGUE AFUA_5G02870)"/>
    <property type="match status" value="1"/>
</dbReference>
<dbReference type="Proteomes" id="UP000000849">
    <property type="component" value="Chromosome"/>
</dbReference>
<dbReference type="RefSeq" id="WP_013116518.1">
    <property type="nucleotide sequence ID" value="NC_014151.1"/>
</dbReference>
<dbReference type="InterPro" id="IPR036291">
    <property type="entry name" value="NAD(P)-bd_dom_sf"/>
</dbReference>
<dbReference type="eggNOG" id="COG1028">
    <property type="taxonomic scope" value="Bacteria"/>
</dbReference>
<dbReference type="Gene3D" id="3.40.50.720">
    <property type="entry name" value="NAD(P)-binding Rossmann-like Domain"/>
    <property type="match status" value="1"/>
</dbReference>
<keyword evidence="2" id="KW-0560">Oxidoreductase</keyword>
<dbReference type="PRINTS" id="PR00080">
    <property type="entry name" value="SDRFAMILY"/>
</dbReference>
<dbReference type="InterPro" id="IPR057326">
    <property type="entry name" value="KR_dom"/>
</dbReference>
<dbReference type="EMBL" id="CP001964">
    <property type="protein sequence ID" value="ADG74184.1"/>
    <property type="molecule type" value="Genomic_DNA"/>
</dbReference>
<protein>
    <submittedName>
        <fullName evidence="4">Short-chain dehydrogenase/reductase SDR</fullName>
    </submittedName>
</protein>
<accession>D5UBT9</accession>
<dbReference type="AlphaFoldDB" id="D5UBT9"/>
<evidence type="ECO:0000256" key="2">
    <source>
        <dbReference type="ARBA" id="ARBA00023002"/>
    </source>
</evidence>
<dbReference type="SUPFAM" id="SSF51735">
    <property type="entry name" value="NAD(P)-binding Rossmann-fold domains"/>
    <property type="match status" value="1"/>
</dbReference>
<keyword evidence="5" id="KW-1185">Reference proteome</keyword>
<dbReference type="PROSITE" id="PS00061">
    <property type="entry name" value="ADH_SHORT"/>
    <property type="match status" value="1"/>
</dbReference>
<evidence type="ECO:0000259" key="3">
    <source>
        <dbReference type="SMART" id="SM00822"/>
    </source>
</evidence>
<dbReference type="HOGENOM" id="CLU_010194_1_1_11"/>
<dbReference type="GO" id="GO:0016491">
    <property type="term" value="F:oxidoreductase activity"/>
    <property type="evidence" value="ECO:0007669"/>
    <property type="project" value="UniProtKB-KW"/>
</dbReference>
<dbReference type="PRINTS" id="PR00081">
    <property type="entry name" value="GDHRDH"/>
</dbReference>
<sequence>MDRTAAPVPTRAHATGDDATRRVALVTGATSGIGAATALELAWRGLRVVVLGRDPERGAAVVSRIHASGGEAALVTADLCDDAGLEAAVDEAADMWGRLDHAFNNAGVTGPGTVADATTADFDRAFAVNTRALWLCMRAEVRHMSRTGGGSIVNNLSVHSVRTVFRGLAPYAASKAAALALTRCAAVELADQGIRVNGVAPGPIDTGMFAGPGLHPDGVDAWEPLLPMGRAGTTGEVADAVAWLFSDEARYVTGNVVAVDGGFLAC</sequence>
<evidence type="ECO:0000313" key="4">
    <source>
        <dbReference type="EMBL" id="ADG74184.1"/>
    </source>
</evidence>
<gene>
    <name evidence="4" type="ordered locus">Cfla_1284</name>
</gene>
<dbReference type="FunFam" id="3.40.50.720:FF:000084">
    <property type="entry name" value="Short-chain dehydrogenase reductase"/>
    <property type="match status" value="1"/>
</dbReference>
<name>D5UBT9_CELFN</name>
<dbReference type="SMART" id="SM00822">
    <property type="entry name" value="PKS_KR"/>
    <property type="match status" value="1"/>
</dbReference>
<dbReference type="OrthoDB" id="517007at2"/>
<evidence type="ECO:0000256" key="1">
    <source>
        <dbReference type="ARBA" id="ARBA00006484"/>
    </source>
</evidence>
<dbReference type="InterPro" id="IPR002347">
    <property type="entry name" value="SDR_fam"/>
</dbReference>
<reference evidence="4 5" key="1">
    <citation type="journal article" date="2010" name="Stand. Genomic Sci.">
        <title>Complete genome sequence of Cellulomonas flavigena type strain (134).</title>
        <authorList>
            <person name="Abt B."/>
            <person name="Foster B."/>
            <person name="Lapidus A."/>
            <person name="Clum A."/>
            <person name="Sun H."/>
            <person name="Pukall R."/>
            <person name="Lucas S."/>
            <person name="Glavina Del Rio T."/>
            <person name="Nolan M."/>
            <person name="Tice H."/>
            <person name="Cheng J.F."/>
            <person name="Pitluck S."/>
            <person name="Liolios K."/>
            <person name="Ivanova N."/>
            <person name="Mavromatis K."/>
            <person name="Ovchinnikova G."/>
            <person name="Pati A."/>
            <person name="Goodwin L."/>
            <person name="Chen A."/>
            <person name="Palaniappan K."/>
            <person name="Land M."/>
            <person name="Hauser L."/>
            <person name="Chang Y.J."/>
            <person name="Jeffries C.D."/>
            <person name="Rohde M."/>
            <person name="Goker M."/>
            <person name="Woyke T."/>
            <person name="Bristow J."/>
            <person name="Eisen J.A."/>
            <person name="Markowitz V."/>
            <person name="Hugenholtz P."/>
            <person name="Kyrpides N.C."/>
            <person name="Klenk H.P."/>
        </authorList>
    </citation>
    <scope>NUCLEOTIDE SEQUENCE [LARGE SCALE GENOMIC DNA]</scope>
    <source>
        <strain evidence="5">ATCC 482 / DSM 20109 / BCRC 11376 / JCM 18109 / NBRC 3775 / NCIMB 8073 / NRS 134</strain>
    </source>
</reference>
<organism evidence="4 5">
    <name type="scientific">Cellulomonas flavigena (strain ATCC 482 / DSM 20109 / BCRC 11376 / JCM 18109 / NBRC 3775 / NCIMB 8073 / NRS 134)</name>
    <dbReference type="NCBI Taxonomy" id="446466"/>
    <lineage>
        <taxon>Bacteria</taxon>
        <taxon>Bacillati</taxon>
        <taxon>Actinomycetota</taxon>
        <taxon>Actinomycetes</taxon>
        <taxon>Micrococcales</taxon>
        <taxon>Cellulomonadaceae</taxon>
        <taxon>Cellulomonas</taxon>
    </lineage>
</organism>
<dbReference type="KEGG" id="cfl:Cfla_1284"/>
<dbReference type="CDD" id="cd05233">
    <property type="entry name" value="SDR_c"/>
    <property type="match status" value="1"/>
</dbReference>
<dbReference type="PANTHER" id="PTHR43639:SF1">
    <property type="entry name" value="SHORT-CHAIN DEHYDROGENASE_REDUCTASE FAMILY PROTEIN"/>
    <property type="match status" value="1"/>
</dbReference>
<comment type="similarity">
    <text evidence="1">Belongs to the short-chain dehydrogenases/reductases (SDR) family.</text>
</comment>